<dbReference type="Pfam" id="PF00076">
    <property type="entry name" value="RRM_1"/>
    <property type="match status" value="1"/>
</dbReference>
<dbReference type="InterPro" id="IPR035979">
    <property type="entry name" value="RBD_domain_sf"/>
</dbReference>
<dbReference type="CDD" id="cd00590">
    <property type="entry name" value="RRM_SF"/>
    <property type="match status" value="1"/>
</dbReference>
<accession>A0A5C7HW27</accession>
<dbReference type="EMBL" id="VAHF01000005">
    <property type="protein sequence ID" value="TXG61331.1"/>
    <property type="molecule type" value="Genomic_DNA"/>
</dbReference>
<evidence type="ECO:0000259" key="3">
    <source>
        <dbReference type="PROSITE" id="PS50102"/>
    </source>
</evidence>
<dbReference type="InterPro" id="IPR050441">
    <property type="entry name" value="RBM"/>
</dbReference>
<name>A0A5C7HW27_9ROSI</name>
<evidence type="ECO:0000256" key="2">
    <source>
        <dbReference type="SAM" id="MobiDB-lite"/>
    </source>
</evidence>
<dbReference type="AlphaFoldDB" id="A0A5C7HW27"/>
<keyword evidence="5" id="KW-1185">Reference proteome</keyword>
<evidence type="ECO:0000256" key="1">
    <source>
        <dbReference type="PROSITE-ProRule" id="PRU00176"/>
    </source>
</evidence>
<dbReference type="GO" id="GO:0003723">
    <property type="term" value="F:RNA binding"/>
    <property type="evidence" value="ECO:0007669"/>
    <property type="project" value="UniProtKB-UniRule"/>
</dbReference>
<dbReference type="PANTHER" id="PTHR48034">
    <property type="entry name" value="TRANSFORMER-2 SEX-DETERMINING PROTEIN-RELATED"/>
    <property type="match status" value="1"/>
</dbReference>
<dbReference type="InterPro" id="IPR000504">
    <property type="entry name" value="RRM_dom"/>
</dbReference>
<dbReference type="InterPro" id="IPR012677">
    <property type="entry name" value="Nucleotide-bd_a/b_plait_sf"/>
</dbReference>
<evidence type="ECO:0000313" key="4">
    <source>
        <dbReference type="EMBL" id="TXG61331.1"/>
    </source>
</evidence>
<organism evidence="4 5">
    <name type="scientific">Acer yangbiense</name>
    <dbReference type="NCBI Taxonomy" id="1000413"/>
    <lineage>
        <taxon>Eukaryota</taxon>
        <taxon>Viridiplantae</taxon>
        <taxon>Streptophyta</taxon>
        <taxon>Embryophyta</taxon>
        <taxon>Tracheophyta</taxon>
        <taxon>Spermatophyta</taxon>
        <taxon>Magnoliopsida</taxon>
        <taxon>eudicotyledons</taxon>
        <taxon>Gunneridae</taxon>
        <taxon>Pentapetalae</taxon>
        <taxon>rosids</taxon>
        <taxon>malvids</taxon>
        <taxon>Sapindales</taxon>
        <taxon>Sapindaceae</taxon>
        <taxon>Hippocastanoideae</taxon>
        <taxon>Acereae</taxon>
        <taxon>Acer</taxon>
    </lineage>
</organism>
<comment type="caution">
    <text evidence="4">The sequence shown here is derived from an EMBL/GenBank/DDBJ whole genome shotgun (WGS) entry which is preliminary data.</text>
</comment>
<feature type="domain" description="RRM" evidence="3">
    <location>
        <begin position="7"/>
        <end position="84"/>
    </location>
</feature>
<protein>
    <recommendedName>
        <fullName evidence="3">RRM domain-containing protein</fullName>
    </recommendedName>
</protein>
<reference evidence="5" key="1">
    <citation type="journal article" date="2019" name="Gigascience">
        <title>De novo genome assembly of the endangered Acer yangbiense, a plant species with extremely small populations endemic to Yunnan Province, China.</title>
        <authorList>
            <person name="Yang J."/>
            <person name="Wariss H.M."/>
            <person name="Tao L."/>
            <person name="Zhang R."/>
            <person name="Yun Q."/>
            <person name="Hollingsworth P."/>
            <person name="Dao Z."/>
            <person name="Luo G."/>
            <person name="Guo H."/>
            <person name="Ma Y."/>
            <person name="Sun W."/>
        </authorList>
    </citation>
    <scope>NUCLEOTIDE SEQUENCE [LARGE SCALE GENOMIC DNA]</scope>
    <source>
        <strain evidence="5">cv. Malutang</strain>
    </source>
</reference>
<dbReference type="Proteomes" id="UP000323000">
    <property type="component" value="Chromosome 5"/>
</dbReference>
<feature type="region of interest" description="Disordered" evidence="2">
    <location>
        <begin position="207"/>
        <end position="238"/>
    </location>
</feature>
<feature type="compositionally biased region" description="Basic and acidic residues" evidence="2">
    <location>
        <begin position="91"/>
        <end position="176"/>
    </location>
</feature>
<feature type="compositionally biased region" description="Basic and acidic residues" evidence="2">
    <location>
        <begin position="207"/>
        <end position="216"/>
    </location>
</feature>
<dbReference type="SMART" id="SM00360">
    <property type="entry name" value="RRM"/>
    <property type="match status" value="1"/>
</dbReference>
<dbReference type="OrthoDB" id="272703at2759"/>
<dbReference type="Gene3D" id="3.30.70.330">
    <property type="match status" value="1"/>
</dbReference>
<proteinExistence type="predicted"/>
<feature type="region of interest" description="Disordered" evidence="2">
    <location>
        <begin position="83"/>
        <end position="176"/>
    </location>
</feature>
<dbReference type="PROSITE" id="PS50102">
    <property type="entry name" value="RRM"/>
    <property type="match status" value="1"/>
</dbReference>
<sequence length="347" mass="40316">MTIDDESSVYVGGLPCDATEDSISRVFDLYGAVVAVKIVSDRATRGKCYGFVTFTNPRSAIDAINDMNGRTIEGQVVRVSEVTTRGGKSNIGRDRFRRNDWDKGRDQERNDDRYRGRFRDQYSDRPREHTPSRDHDKDRVRGYEHVRDHDASREHLSNRDRDRNLEENEQGHRRSLDQDLEKRFELDKNQDRDIDVIDGYCRSVDEDKDYSSRKYDGSAINNQHNMDLSSNSSDDYSDEVKQQLDTSIQRREELKQEISQMEVRLDEKQQHVLGLQKRSKKLEDALINAKKLSSHRQKQLTKLYNCFMEVKEYTGKVKSCEQELQSIVDAVMIESDMGDELVINGDA</sequence>
<keyword evidence="1" id="KW-0694">RNA-binding</keyword>
<dbReference type="SUPFAM" id="SSF54928">
    <property type="entry name" value="RNA-binding domain, RBD"/>
    <property type="match status" value="1"/>
</dbReference>
<evidence type="ECO:0000313" key="5">
    <source>
        <dbReference type="Proteomes" id="UP000323000"/>
    </source>
</evidence>
<gene>
    <name evidence="4" type="ORF">EZV62_012694</name>
</gene>